<dbReference type="EMBL" id="MG193411">
    <property type="protein sequence ID" value="AXS65510.1"/>
    <property type="molecule type" value="Genomic_DNA"/>
</dbReference>
<comment type="subcellular location">
    <subcellularLocation>
        <location evidence="2 12">Mitochondrion inner membrane</location>
        <topology evidence="2 12">Multi-pass membrane protein</topology>
    </subcellularLocation>
</comment>
<keyword evidence="11 14" id="KW-0472">Membrane</keyword>
<feature type="transmembrane region" description="Helical" evidence="14">
    <location>
        <begin position="179"/>
        <end position="197"/>
    </location>
</feature>
<keyword evidence="6 12" id="KW-0812">Transmembrane</keyword>
<evidence type="ECO:0000256" key="12">
    <source>
        <dbReference type="RuleBase" id="RU000471"/>
    </source>
</evidence>
<dbReference type="GO" id="GO:0005743">
    <property type="term" value="C:mitochondrial inner membrane"/>
    <property type="evidence" value="ECO:0007669"/>
    <property type="project" value="UniProtKB-SubCell"/>
</dbReference>
<keyword evidence="8 14" id="KW-1133">Transmembrane helix</keyword>
<keyword evidence="10 13" id="KW-0496">Mitochondrion</keyword>
<proteinExistence type="inferred from homology"/>
<dbReference type="InterPro" id="IPR001694">
    <property type="entry name" value="NADH_UbQ_OxRdtase_su1/FPO"/>
</dbReference>
<comment type="catalytic activity">
    <reaction evidence="13">
        <text>a ubiquinone + NADH + 5 H(+)(in) = a ubiquinol + NAD(+) + 4 H(+)(out)</text>
        <dbReference type="Rhea" id="RHEA:29091"/>
        <dbReference type="Rhea" id="RHEA-COMP:9565"/>
        <dbReference type="Rhea" id="RHEA-COMP:9566"/>
        <dbReference type="ChEBI" id="CHEBI:15378"/>
        <dbReference type="ChEBI" id="CHEBI:16389"/>
        <dbReference type="ChEBI" id="CHEBI:17976"/>
        <dbReference type="ChEBI" id="CHEBI:57540"/>
        <dbReference type="ChEBI" id="CHEBI:57945"/>
        <dbReference type="EC" id="7.1.1.2"/>
    </reaction>
</comment>
<dbReference type="GO" id="GO:0009060">
    <property type="term" value="P:aerobic respiration"/>
    <property type="evidence" value="ECO:0007669"/>
    <property type="project" value="TreeGrafter"/>
</dbReference>
<keyword evidence="12" id="KW-0520">NAD</keyword>
<feature type="transmembrane region" description="Helical" evidence="14">
    <location>
        <begin position="286"/>
        <end position="306"/>
    </location>
</feature>
<organism evidence="15">
    <name type="scientific">Elateroidea sp. 8 KM-2017</name>
    <dbReference type="NCBI Taxonomy" id="2219431"/>
    <lineage>
        <taxon>Eukaryota</taxon>
        <taxon>Metazoa</taxon>
        <taxon>Ecdysozoa</taxon>
        <taxon>Arthropoda</taxon>
        <taxon>Hexapoda</taxon>
        <taxon>Insecta</taxon>
        <taxon>Pterygota</taxon>
        <taxon>Neoptera</taxon>
        <taxon>Endopterygota</taxon>
        <taxon>Coleoptera</taxon>
        <taxon>Polyphaga</taxon>
        <taxon>Elateriformia</taxon>
        <taxon>Elateroidea</taxon>
    </lineage>
</organism>
<evidence type="ECO:0000256" key="5">
    <source>
        <dbReference type="ARBA" id="ARBA00022448"/>
    </source>
</evidence>
<dbReference type="PROSITE" id="PS00667">
    <property type="entry name" value="COMPLEX1_ND1_1"/>
    <property type="match status" value="1"/>
</dbReference>
<dbReference type="PANTHER" id="PTHR11432:SF3">
    <property type="entry name" value="NADH-UBIQUINONE OXIDOREDUCTASE CHAIN 1"/>
    <property type="match status" value="1"/>
</dbReference>
<sequence length="315" mass="36570">MIYDFLMFIISYLMMVLFILMGVSFLTLMERKVLGLIQMRKGPLKVGLMGIIQPFSDAVKLFSKENVNPLMVNYYIFYLSPVLMLFLSLILWVSFPFLCLMLNFEYSILFILCISSLGVYPVMMAGWSSNSYYSMLGSLRSVAQSVSYEVSFSLILIGLLIILGDLSMMYLYKMQVKMWMLGFAMPLFMMLISSILAETNRSPYDFAEGESELVSGFNVEYSGGGFAILFMAEYSNILFMSVLITNFMMGGDYWTFMFYLKLVIISFLIIWVRGTLPRFRYDKLMFMVWKVYLMISLNFIFLLYGVKMIFCTMFL</sequence>
<feature type="transmembrane region" description="Helical" evidence="14">
    <location>
        <begin position="256"/>
        <end position="274"/>
    </location>
</feature>
<evidence type="ECO:0000256" key="4">
    <source>
        <dbReference type="ARBA" id="ARBA00021009"/>
    </source>
</evidence>
<evidence type="ECO:0000256" key="11">
    <source>
        <dbReference type="ARBA" id="ARBA00023136"/>
    </source>
</evidence>
<evidence type="ECO:0000256" key="13">
    <source>
        <dbReference type="RuleBase" id="RU000473"/>
    </source>
</evidence>
<keyword evidence="5" id="KW-0813">Transport</keyword>
<feature type="transmembrane region" description="Helical" evidence="14">
    <location>
        <begin position="221"/>
        <end position="244"/>
    </location>
</feature>
<evidence type="ECO:0000256" key="2">
    <source>
        <dbReference type="ARBA" id="ARBA00004448"/>
    </source>
</evidence>
<evidence type="ECO:0000256" key="10">
    <source>
        <dbReference type="ARBA" id="ARBA00023128"/>
    </source>
</evidence>
<feature type="transmembrane region" description="Helical" evidence="14">
    <location>
        <begin position="6"/>
        <end position="26"/>
    </location>
</feature>
<comment type="similarity">
    <text evidence="3 12">Belongs to the complex I subunit 1 family.</text>
</comment>
<dbReference type="EC" id="7.1.1.2" evidence="13"/>
<evidence type="ECO:0000256" key="3">
    <source>
        <dbReference type="ARBA" id="ARBA00010535"/>
    </source>
</evidence>
<feature type="transmembrane region" description="Helical" evidence="14">
    <location>
        <begin position="75"/>
        <end position="101"/>
    </location>
</feature>
<comment type="function">
    <text evidence="1">Core subunit of the mitochondrial membrane respiratory chain NADH dehydrogenase (Complex I) that is believed to belong to the minimal assembly required for catalysis. Complex I functions in the transfer of electrons from NADH to the respiratory chain. The immediate electron acceptor for the enzyme is believed to be ubiquinone.</text>
</comment>
<dbReference type="AlphaFoldDB" id="A0A346RHG3"/>
<protein>
    <recommendedName>
        <fullName evidence="4 13">NADH-ubiquinone oxidoreductase chain 1</fullName>
        <ecNumber evidence="13">7.1.1.2</ecNumber>
    </recommendedName>
</protein>
<evidence type="ECO:0000256" key="14">
    <source>
        <dbReference type="SAM" id="Phobius"/>
    </source>
</evidence>
<dbReference type="Pfam" id="PF00146">
    <property type="entry name" value="NADHdh"/>
    <property type="match status" value="1"/>
</dbReference>
<dbReference type="InterPro" id="IPR018086">
    <property type="entry name" value="NADH_UbQ_OxRdtase_su1_CS"/>
</dbReference>
<keyword evidence="7" id="KW-0999">Mitochondrion inner membrane</keyword>
<evidence type="ECO:0000256" key="9">
    <source>
        <dbReference type="ARBA" id="ARBA00023075"/>
    </source>
</evidence>
<feature type="transmembrane region" description="Helical" evidence="14">
    <location>
        <begin position="108"/>
        <end position="130"/>
    </location>
</feature>
<accession>A0A346RHG3</accession>
<gene>
    <name evidence="15" type="primary">nad1</name>
</gene>
<evidence type="ECO:0000313" key="15">
    <source>
        <dbReference type="EMBL" id="AXS65510.1"/>
    </source>
</evidence>
<dbReference type="PANTHER" id="PTHR11432">
    <property type="entry name" value="NADH DEHYDROGENASE SUBUNIT 1"/>
    <property type="match status" value="1"/>
</dbReference>
<dbReference type="GO" id="GO:0008137">
    <property type="term" value="F:NADH dehydrogenase (ubiquinone) activity"/>
    <property type="evidence" value="ECO:0007669"/>
    <property type="project" value="UniProtKB-EC"/>
</dbReference>
<reference evidence="15" key="1">
    <citation type="journal article" date="2018" name="J. ISSAAS">
        <title>The contribution of mitochondrial metagenomics to large-scale data mining and phylogenetic analysis of Coleoptera.</title>
        <authorList>
            <person name="Miller K."/>
            <person name="Linard B."/>
            <person name="Motyka M."/>
            <person name="Bocek M."/>
            <person name="Vogler A.P."/>
        </authorList>
    </citation>
    <scope>NUCLEOTIDE SEQUENCE</scope>
</reference>
<name>A0A346RHG3_9COLE</name>
<evidence type="ECO:0000256" key="8">
    <source>
        <dbReference type="ARBA" id="ARBA00022989"/>
    </source>
</evidence>
<evidence type="ECO:0000256" key="6">
    <source>
        <dbReference type="ARBA" id="ARBA00022692"/>
    </source>
</evidence>
<dbReference type="GO" id="GO:0003954">
    <property type="term" value="F:NADH dehydrogenase activity"/>
    <property type="evidence" value="ECO:0007669"/>
    <property type="project" value="TreeGrafter"/>
</dbReference>
<feature type="transmembrane region" description="Helical" evidence="14">
    <location>
        <begin position="150"/>
        <end position="172"/>
    </location>
</feature>
<dbReference type="HAMAP" id="MF_01350">
    <property type="entry name" value="NDH1_NuoH"/>
    <property type="match status" value="1"/>
</dbReference>
<evidence type="ECO:0000256" key="7">
    <source>
        <dbReference type="ARBA" id="ARBA00022792"/>
    </source>
</evidence>
<geneLocation type="mitochondrion" evidence="15"/>
<evidence type="ECO:0000256" key="1">
    <source>
        <dbReference type="ARBA" id="ARBA00003257"/>
    </source>
</evidence>
<keyword evidence="9 13" id="KW-0830">Ubiquinone</keyword>